<keyword evidence="2" id="KW-0378">Hydrolase</keyword>
<dbReference type="EMBL" id="FOMX01000016">
    <property type="protein sequence ID" value="SFE61884.1"/>
    <property type="molecule type" value="Genomic_DNA"/>
</dbReference>
<keyword evidence="5" id="KW-1185">Reference proteome</keyword>
<dbReference type="InterPro" id="IPR003140">
    <property type="entry name" value="PLipase/COase/thioEstase"/>
</dbReference>
<dbReference type="InterPro" id="IPR029058">
    <property type="entry name" value="AB_hydrolase_fold"/>
</dbReference>
<dbReference type="OrthoDB" id="9801763at2"/>
<dbReference type="PANTHER" id="PTHR10655">
    <property type="entry name" value="LYSOPHOSPHOLIPASE-RELATED"/>
    <property type="match status" value="1"/>
</dbReference>
<dbReference type="GO" id="GO:0016787">
    <property type="term" value="F:hydrolase activity"/>
    <property type="evidence" value="ECO:0007669"/>
    <property type="project" value="UniProtKB-KW"/>
</dbReference>
<sequence>MNELLPCVEVEATVPATASVIFLHGLGADGHDFEPAVPLFALPWARFILPHAPSLPVTINGGYIMPAWYDIRSLGFDPHAGPREDEDHIRASAAAITRLIARENARGIPSDRIVLGGFSQGGAMALYTGSRHPETLAGLLVLSAYELLPDKRDEQTRANCDTPVLFCHGRHDPLVPMFAGRAAHDAALSPGRDVRWHDYPIQHEVSTAELQLVSAWLHERLPR</sequence>
<evidence type="ECO:0000259" key="3">
    <source>
        <dbReference type="Pfam" id="PF02230"/>
    </source>
</evidence>
<dbReference type="InterPro" id="IPR050565">
    <property type="entry name" value="LYPA1-2/EST-like"/>
</dbReference>
<accession>A0A1I2C0S5</accession>
<dbReference type="Pfam" id="PF02230">
    <property type="entry name" value="Abhydrolase_2"/>
    <property type="match status" value="1"/>
</dbReference>
<evidence type="ECO:0000256" key="2">
    <source>
        <dbReference type="ARBA" id="ARBA00022801"/>
    </source>
</evidence>
<proteinExistence type="inferred from homology"/>
<evidence type="ECO:0000313" key="5">
    <source>
        <dbReference type="Proteomes" id="UP000199400"/>
    </source>
</evidence>
<protein>
    <submittedName>
        <fullName evidence="4">Phospholipase/carboxylesterase</fullName>
    </submittedName>
</protein>
<dbReference type="Proteomes" id="UP000199400">
    <property type="component" value="Unassembled WGS sequence"/>
</dbReference>
<comment type="similarity">
    <text evidence="1">Belongs to the AB hydrolase superfamily. AB hydrolase 2 family.</text>
</comment>
<evidence type="ECO:0000256" key="1">
    <source>
        <dbReference type="ARBA" id="ARBA00006499"/>
    </source>
</evidence>
<dbReference type="SUPFAM" id="SSF53474">
    <property type="entry name" value="alpha/beta-Hydrolases"/>
    <property type="match status" value="1"/>
</dbReference>
<dbReference type="PANTHER" id="PTHR10655:SF17">
    <property type="entry name" value="LYSOPHOSPHOLIPASE-LIKE PROTEIN 1"/>
    <property type="match status" value="1"/>
</dbReference>
<dbReference type="RefSeq" id="WP_096329213.1">
    <property type="nucleotide sequence ID" value="NZ_FOMX01000016.1"/>
</dbReference>
<evidence type="ECO:0000313" key="4">
    <source>
        <dbReference type="EMBL" id="SFE61884.1"/>
    </source>
</evidence>
<dbReference type="AlphaFoldDB" id="A0A1I2C0S5"/>
<dbReference type="STRING" id="54.SAMN02745121_04892"/>
<reference evidence="5" key="1">
    <citation type="submission" date="2016-10" db="EMBL/GenBank/DDBJ databases">
        <authorList>
            <person name="Varghese N."/>
            <person name="Submissions S."/>
        </authorList>
    </citation>
    <scope>NUCLEOTIDE SEQUENCE [LARGE SCALE GENOMIC DNA]</scope>
    <source>
        <strain evidence="5">ATCC 25963</strain>
    </source>
</reference>
<feature type="domain" description="Phospholipase/carboxylesterase/thioesterase" evidence="3">
    <location>
        <begin position="11"/>
        <end position="218"/>
    </location>
</feature>
<organism evidence="4 5">
    <name type="scientific">Nannocystis exedens</name>
    <dbReference type="NCBI Taxonomy" id="54"/>
    <lineage>
        <taxon>Bacteria</taxon>
        <taxon>Pseudomonadati</taxon>
        <taxon>Myxococcota</taxon>
        <taxon>Polyangia</taxon>
        <taxon>Nannocystales</taxon>
        <taxon>Nannocystaceae</taxon>
        <taxon>Nannocystis</taxon>
    </lineage>
</organism>
<dbReference type="Gene3D" id="3.40.50.1820">
    <property type="entry name" value="alpha/beta hydrolase"/>
    <property type="match status" value="1"/>
</dbReference>
<gene>
    <name evidence="4" type="ORF">SAMN02745121_04892</name>
</gene>
<name>A0A1I2C0S5_9BACT</name>